<dbReference type="RefSeq" id="WP_142636312.1">
    <property type="nucleotide sequence ID" value="NZ_CANLVA010000002.1"/>
</dbReference>
<dbReference type="InterPro" id="IPR003439">
    <property type="entry name" value="ABC_transporter-like_ATP-bd"/>
</dbReference>
<sequence length="325" mass="35635">MSLLEIRNLSVEFATASGEFRAVDGVDLSVNKGELMAIVGESGSGKSVSMLALMGLLPWTATITADEMSFEGRDLTKISARDRRKIIGKDIAMIFQEPMSSLNPCFTVGFQIKEALRIHLGLNRKDRHQRAIELFDLVGIPAPESRLNTFPHQMSGGMNQRVMIAMAIACTPKLLIADEPTTALDVTIQAQILDLLVRLRDEQGMGLVLITHDMGVVAETAERVQVQYAGQKVEEQPVRDLFRTPRHPYTSALLNALPERATSKLLPTIPGVVPGQFDRPKGCLFSPRCQFADDLCRNTPPAPHGADFGKARCHHVKEITAGELA</sequence>
<comment type="subcellular location">
    <subcellularLocation>
        <location evidence="1">Cell inner membrane</location>
        <topology evidence="1">Peripheral membrane protein</topology>
    </subcellularLocation>
</comment>
<gene>
    <name evidence="9" type="ORF">SAMN06265380_103182</name>
</gene>
<keyword evidence="3" id="KW-0813">Transport</keyword>
<evidence type="ECO:0000256" key="2">
    <source>
        <dbReference type="ARBA" id="ARBA00005417"/>
    </source>
</evidence>
<evidence type="ECO:0000256" key="4">
    <source>
        <dbReference type="ARBA" id="ARBA00022475"/>
    </source>
</evidence>
<proteinExistence type="inferred from homology"/>
<keyword evidence="4" id="KW-1003">Cell membrane</keyword>
<evidence type="ECO:0000313" key="9">
    <source>
        <dbReference type="EMBL" id="SMO62076.1"/>
    </source>
</evidence>
<dbReference type="GO" id="GO:0016887">
    <property type="term" value="F:ATP hydrolysis activity"/>
    <property type="evidence" value="ECO:0007669"/>
    <property type="project" value="InterPro"/>
</dbReference>
<dbReference type="CDD" id="cd03257">
    <property type="entry name" value="ABC_NikE_OppD_transporters"/>
    <property type="match status" value="1"/>
</dbReference>
<dbReference type="Proteomes" id="UP000319555">
    <property type="component" value="Unassembled WGS sequence"/>
</dbReference>
<dbReference type="GO" id="GO:0015833">
    <property type="term" value="P:peptide transport"/>
    <property type="evidence" value="ECO:0007669"/>
    <property type="project" value="InterPro"/>
</dbReference>
<keyword evidence="10" id="KW-1185">Reference proteome</keyword>
<comment type="similarity">
    <text evidence="2">Belongs to the ABC transporter superfamily.</text>
</comment>
<dbReference type="EMBL" id="FXTE01000003">
    <property type="protein sequence ID" value="SMO62076.1"/>
    <property type="molecule type" value="Genomic_DNA"/>
</dbReference>
<dbReference type="GO" id="GO:0005886">
    <property type="term" value="C:plasma membrane"/>
    <property type="evidence" value="ECO:0007669"/>
    <property type="project" value="UniProtKB-SubCell"/>
</dbReference>
<dbReference type="AlphaFoldDB" id="A0A521CRN6"/>
<evidence type="ECO:0000256" key="7">
    <source>
        <dbReference type="ARBA" id="ARBA00023136"/>
    </source>
</evidence>
<evidence type="ECO:0000256" key="3">
    <source>
        <dbReference type="ARBA" id="ARBA00022448"/>
    </source>
</evidence>
<evidence type="ECO:0000256" key="6">
    <source>
        <dbReference type="ARBA" id="ARBA00022840"/>
    </source>
</evidence>
<dbReference type="SUPFAM" id="SSF52540">
    <property type="entry name" value="P-loop containing nucleoside triphosphate hydrolases"/>
    <property type="match status" value="1"/>
</dbReference>
<accession>A0A521CRN6</accession>
<dbReference type="Gene3D" id="3.40.50.300">
    <property type="entry name" value="P-loop containing nucleotide triphosphate hydrolases"/>
    <property type="match status" value="1"/>
</dbReference>
<dbReference type="PANTHER" id="PTHR43297:SF2">
    <property type="entry name" value="DIPEPTIDE TRANSPORT ATP-BINDING PROTEIN DPPD"/>
    <property type="match status" value="1"/>
</dbReference>
<dbReference type="FunFam" id="3.40.50.300:FF:000016">
    <property type="entry name" value="Oligopeptide ABC transporter ATP-binding component"/>
    <property type="match status" value="1"/>
</dbReference>
<dbReference type="InterPro" id="IPR027417">
    <property type="entry name" value="P-loop_NTPase"/>
</dbReference>
<dbReference type="PROSITE" id="PS50893">
    <property type="entry name" value="ABC_TRANSPORTER_2"/>
    <property type="match status" value="1"/>
</dbReference>
<dbReference type="NCBIfam" id="TIGR01727">
    <property type="entry name" value="oligo_HPY"/>
    <property type="match status" value="1"/>
</dbReference>
<evidence type="ECO:0000256" key="1">
    <source>
        <dbReference type="ARBA" id="ARBA00004417"/>
    </source>
</evidence>
<protein>
    <submittedName>
        <fullName evidence="9">Dipeptide transport system ATP-binding protein</fullName>
    </submittedName>
</protein>
<dbReference type="Pfam" id="PF08352">
    <property type="entry name" value="oligo_HPY"/>
    <property type="match status" value="1"/>
</dbReference>
<dbReference type="InterPro" id="IPR003593">
    <property type="entry name" value="AAA+_ATPase"/>
</dbReference>
<evidence type="ECO:0000313" key="10">
    <source>
        <dbReference type="Proteomes" id="UP000319555"/>
    </source>
</evidence>
<organism evidence="9 10">
    <name type="scientific">Ruegeria faecimaris</name>
    <dbReference type="NCBI Taxonomy" id="686389"/>
    <lineage>
        <taxon>Bacteria</taxon>
        <taxon>Pseudomonadati</taxon>
        <taxon>Pseudomonadota</taxon>
        <taxon>Alphaproteobacteria</taxon>
        <taxon>Rhodobacterales</taxon>
        <taxon>Roseobacteraceae</taxon>
        <taxon>Ruegeria</taxon>
    </lineage>
</organism>
<evidence type="ECO:0000259" key="8">
    <source>
        <dbReference type="PROSITE" id="PS50893"/>
    </source>
</evidence>
<dbReference type="PANTHER" id="PTHR43297">
    <property type="entry name" value="OLIGOPEPTIDE TRANSPORT ATP-BINDING PROTEIN APPD"/>
    <property type="match status" value="1"/>
</dbReference>
<name>A0A521CRN6_9RHOB</name>
<feature type="domain" description="ABC transporter" evidence="8">
    <location>
        <begin position="6"/>
        <end position="254"/>
    </location>
</feature>
<dbReference type="GO" id="GO:0055085">
    <property type="term" value="P:transmembrane transport"/>
    <property type="evidence" value="ECO:0007669"/>
    <property type="project" value="UniProtKB-ARBA"/>
</dbReference>
<dbReference type="InterPro" id="IPR050388">
    <property type="entry name" value="ABC_Ni/Peptide_Import"/>
</dbReference>
<keyword evidence="5" id="KW-0547">Nucleotide-binding</keyword>
<reference evidence="9 10" key="1">
    <citation type="submission" date="2017-05" db="EMBL/GenBank/DDBJ databases">
        <authorList>
            <person name="Varghese N."/>
            <person name="Submissions S."/>
        </authorList>
    </citation>
    <scope>NUCLEOTIDE SEQUENCE [LARGE SCALE GENOMIC DNA]</scope>
    <source>
        <strain evidence="9 10">DSM 28009</strain>
    </source>
</reference>
<dbReference type="InterPro" id="IPR013563">
    <property type="entry name" value="Oligopep_ABC_C"/>
</dbReference>
<dbReference type="SMART" id="SM00382">
    <property type="entry name" value="AAA"/>
    <property type="match status" value="1"/>
</dbReference>
<keyword evidence="7" id="KW-0472">Membrane</keyword>
<dbReference type="Pfam" id="PF00005">
    <property type="entry name" value="ABC_tran"/>
    <property type="match status" value="1"/>
</dbReference>
<dbReference type="OrthoDB" id="7957282at2"/>
<dbReference type="GO" id="GO:0005524">
    <property type="term" value="F:ATP binding"/>
    <property type="evidence" value="ECO:0007669"/>
    <property type="project" value="UniProtKB-KW"/>
</dbReference>
<keyword evidence="6 9" id="KW-0067">ATP-binding</keyword>
<evidence type="ECO:0000256" key="5">
    <source>
        <dbReference type="ARBA" id="ARBA00022741"/>
    </source>
</evidence>